<dbReference type="EMBL" id="FN554968">
    <property type="protein sequence ID" value="CBH11069.1"/>
    <property type="molecule type" value="Genomic_DNA"/>
</dbReference>
<dbReference type="AlphaFoldDB" id="C9ZNU1"/>
<accession>C9ZNU1</accession>
<evidence type="ECO:0000313" key="2">
    <source>
        <dbReference type="Proteomes" id="UP000002316"/>
    </source>
</evidence>
<dbReference type="GeneID" id="23861190"/>
<organism evidence="1 2">
    <name type="scientific">Trypanosoma brucei gambiense (strain MHOM/CI/86/DAL972)</name>
    <dbReference type="NCBI Taxonomy" id="679716"/>
    <lineage>
        <taxon>Eukaryota</taxon>
        <taxon>Discoba</taxon>
        <taxon>Euglenozoa</taxon>
        <taxon>Kinetoplastea</taxon>
        <taxon>Metakinetoplastina</taxon>
        <taxon>Trypanosomatida</taxon>
        <taxon>Trypanosomatidae</taxon>
        <taxon>Trypanosoma</taxon>
    </lineage>
</organism>
<name>C9ZNU1_TRYB9</name>
<dbReference type="Proteomes" id="UP000002316">
    <property type="component" value="Chromosome 5"/>
</dbReference>
<proteinExistence type="predicted"/>
<gene>
    <name evidence="1" type="ORF">TbgDal_V2070</name>
</gene>
<evidence type="ECO:0000313" key="1">
    <source>
        <dbReference type="EMBL" id="CBH11069.1"/>
    </source>
</evidence>
<reference evidence="2" key="1">
    <citation type="journal article" date="2010" name="PLoS Negl. Trop. Dis.">
        <title>The genome sequence of Trypanosoma brucei gambiense, causative agent of chronic human african trypanosomiasis.</title>
        <authorList>
            <person name="Jackson A.P."/>
            <person name="Sanders M."/>
            <person name="Berry A."/>
            <person name="McQuillan J."/>
            <person name="Aslett M.A."/>
            <person name="Quail M.A."/>
            <person name="Chukualim B."/>
            <person name="Capewell P."/>
            <person name="MacLeod A."/>
            <person name="Melville S.E."/>
            <person name="Gibson W."/>
            <person name="Barry J.D."/>
            <person name="Berriman M."/>
            <person name="Hertz-Fowler C."/>
        </authorList>
    </citation>
    <scope>NUCLEOTIDE SEQUENCE [LARGE SCALE GENOMIC DNA]</scope>
    <source>
        <strain evidence="2">MHOM/CI/86/DAL972</strain>
    </source>
</reference>
<dbReference type="KEGG" id="tbg:TbgDal_V2070"/>
<protein>
    <submittedName>
        <fullName evidence="1">Uncharacterized protein</fullName>
    </submittedName>
</protein>
<dbReference type="RefSeq" id="XP_011773356.1">
    <property type="nucleotide sequence ID" value="XM_011775054.1"/>
</dbReference>
<sequence>MLMERHCVDKPANGLNLILFEQVHHRRKEGKYINGFGLGESIHVDSIAGTMGSCVVVRKGVYSPVGCFTTGCYFYTKKKAHKYPQVWPQSVCTRFYTLIRVHLSV</sequence>